<name>A0A0G2FTU0_9PEZI</name>
<sequence>MIRPGHRQLQAQGTAPEQDLGNPGNVVIHRDLVVVGGGATGVYSAWRAIEGGNLSVSVIEASDRLGGHVNTFYDPATNRPVDYGVQAYINNEQTQEFFARFDIALNASTTSPFKTYVADFAAGVVIPNATYPDPTTLIEPLINYLTVMSTNFPFLSEGAFDLPDPVPEDLLMPFGQFVTKYNISDVVSVIFTFAHTVGNLLEAPTLYVVQNFGAPHILGLASGYMYAPAGNQAVYDAAAEWLSDRVVYNTKVASTTRNQDGTTNVKLSNGAEIVAKKVLVTIPPTLDNLSGFDLDDEETYLFEQWSHVPYFVGVTTQTGLPDLTNFINVDTSSVGNLPSTPYVWRLETVGVSGYQTVKIIGEADSAKAQGLVYDTVTKLDKSLATLSLGGSTGPADDIFAAWEEHALLGLNVPTESVQECMGF</sequence>
<dbReference type="OrthoDB" id="68575at2759"/>
<organism evidence="6 7">
    <name type="scientific">Diaporthe ampelina</name>
    <dbReference type="NCBI Taxonomy" id="1214573"/>
    <lineage>
        <taxon>Eukaryota</taxon>
        <taxon>Fungi</taxon>
        <taxon>Dikarya</taxon>
        <taxon>Ascomycota</taxon>
        <taxon>Pezizomycotina</taxon>
        <taxon>Sordariomycetes</taxon>
        <taxon>Sordariomycetidae</taxon>
        <taxon>Diaporthales</taxon>
        <taxon>Diaporthaceae</taxon>
        <taxon>Diaporthe</taxon>
    </lineage>
</organism>
<dbReference type="PANTHER" id="PTHR43563:SF1">
    <property type="entry name" value="AMINE OXIDASE [FLAVIN-CONTAINING] B"/>
    <property type="match status" value="1"/>
</dbReference>
<dbReference type="Gene3D" id="3.30.70.1990">
    <property type="match status" value="1"/>
</dbReference>
<dbReference type="EMBL" id="LCUC01000088">
    <property type="protein sequence ID" value="KKY37401.1"/>
    <property type="molecule type" value="Genomic_DNA"/>
</dbReference>
<dbReference type="AlphaFoldDB" id="A0A0G2FTU0"/>
<dbReference type="InterPro" id="IPR050703">
    <property type="entry name" value="Flavin_MAO"/>
</dbReference>
<dbReference type="PANTHER" id="PTHR43563">
    <property type="entry name" value="AMINE OXIDASE"/>
    <property type="match status" value="1"/>
</dbReference>
<dbReference type="EC" id="1.4.3.4" evidence="2"/>
<feature type="domain" description="Amine oxidase" evidence="5">
    <location>
        <begin position="51"/>
        <end position="285"/>
    </location>
</feature>
<dbReference type="Proteomes" id="UP000034680">
    <property type="component" value="Unassembled WGS sequence"/>
</dbReference>
<dbReference type="Gene3D" id="3.50.50.60">
    <property type="entry name" value="FAD/NAD(P)-binding domain"/>
    <property type="match status" value="1"/>
</dbReference>
<reference evidence="6 7" key="1">
    <citation type="submission" date="2015-05" db="EMBL/GenBank/DDBJ databases">
        <title>Distinctive expansion of gene families associated with plant cell wall degradation and secondary metabolism in the genomes of grapevine trunk pathogens.</title>
        <authorList>
            <person name="Lawrence D.P."/>
            <person name="Travadon R."/>
            <person name="Rolshausen P.E."/>
            <person name="Baumgartner K."/>
        </authorList>
    </citation>
    <scope>NUCLEOTIDE SEQUENCE [LARGE SCALE GENOMIC DNA]</scope>
    <source>
        <strain evidence="6">DA912</strain>
    </source>
</reference>
<evidence type="ECO:0000259" key="5">
    <source>
        <dbReference type="Pfam" id="PF01593"/>
    </source>
</evidence>
<evidence type="ECO:0000256" key="3">
    <source>
        <dbReference type="ARBA" id="ARBA00048448"/>
    </source>
</evidence>
<gene>
    <name evidence="6" type="ORF">UCDDA912_g02621</name>
</gene>
<evidence type="ECO:0000256" key="2">
    <source>
        <dbReference type="ARBA" id="ARBA00012804"/>
    </source>
</evidence>
<dbReference type="STRING" id="1214573.A0A0G2FTU0"/>
<dbReference type="SUPFAM" id="SSF51905">
    <property type="entry name" value="FAD/NAD(P)-binding domain"/>
    <property type="match status" value="1"/>
</dbReference>
<dbReference type="InterPro" id="IPR036188">
    <property type="entry name" value="FAD/NAD-bd_sf"/>
</dbReference>
<dbReference type="GO" id="GO:0097621">
    <property type="term" value="F:monoamine oxidase activity"/>
    <property type="evidence" value="ECO:0007669"/>
    <property type="project" value="UniProtKB-EC"/>
</dbReference>
<keyword evidence="7" id="KW-1185">Reference proteome</keyword>
<protein>
    <recommendedName>
        <fullName evidence="2">monoamine oxidase</fullName>
        <ecNumber evidence="2">1.4.3.4</ecNumber>
    </recommendedName>
</protein>
<dbReference type="InterPro" id="IPR002937">
    <property type="entry name" value="Amino_oxidase"/>
</dbReference>
<evidence type="ECO:0000313" key="7">
    <source>
        <dbReference type="Proteomes" id="UP000034680"/>
    </source>
</evidence>
<accession>A0A0G2FTU0</accession>
<proteinExistence type="inferred from homology"/>
<comment type="caution">
    <text evidence="6">The sequence shown here is derived from an EMBL/GenBank/DDBJ whole genome shotgun (WGS) entry which is preliminary data.</text>
</comment>
<feature type="region of interest" description="Disordered" evidence="4">
    <location>
        <begin position="1"/>
        <end position="23"/>
    </location>
</feature>
<reference evidence="6 7" key="2">
    <citation type="submission" date="2015-05" db="EMBL/GenBank/DDBJ databases">
        <authorList>
            <person name="Morales-Cruz A."/>
            <person name="Amrine K.C."/>
            <person name="Cantu D."/>
        </authorList>
    </citation>
    <scope>NUCLEOTIDE SEQUENCE [LARGE SCALE GENOMIC DNA]</scope>
    <source>
        <strain evidence="6">DA912</strain>
    </source>
</reference>
<dbReference type="Gene3D" id="1.10.405.20">
    <property type="match status" value="1"/>
</dbReference>
<evidence type="ECO:0000313" key="6">
    <source>
        <dbReference type="EMBL" id="KKY37401.1"/>
    </source>
</evidence>
<comment type="catalytic activity">
    <reaction evidence="3">
        <text>a secondary aliphatic amine + O2 + H2O = a primary amine + an aldehyde + H2O2</text>
        <dbReference type="Rhea" id="RHEA:26414"/>
        <dbReference type="ChEBI" id="CHEBI:15377"/>
        <dbReference type="ChEBI" id="CHEBI:15379"/>
        <dbReference type="ChEBI" id="CHEBI:16240"/>
        <dbReference type="ChEBI" id="CHEBI:17478"/>
        <dbReference type="ChEBI" id="CHEBI:58855"/>
        <dbReference type="ChEBI" id="CHEBI:65296"/>
        <dbReference type="EC" id="1.4.3.4"/>
    </reaction>
</comment>
<evidence type="ECO:0000256" key="1">
    <source>
        <dbReference type="ARBA" id="ARBA00005995"/>
    </source>
</evidence>
<comment type="similarity">
    <text evidence="1">Belongs to the flavin monoamine oxidase family.</text>
</comment>
<evidence type="ECO:0000256" key="4">
    <source>
        <dbReference type="SAM" id="MobiDB-lite"/>
    </source>
</evidence>
<dbReference type="Pfam" id="PF01593">
    <property type="entry name" value="Amino_oxidase"/>
    <property type="match status" value="1"/>
</dbReference>